<gene>
    <name evidence="1" type="ORF">D9619_003764</name>
</gene>
<sequence length="167" mass="18620">MAHLHYIFTHHTTNPKPRTPSETMSILPNGVYLIRNGNNVASNFPATGTHPPFITAISFAGMSGPYSQWMVKHVDQGAYSITNLGSGFKAFVKDEEKGASVDGNSDKGVHFAIEPAGMNEYTIKTVDRDLDWTVNEEQPEFIRVFLEPSGKGVSQHFLFQFLRPFED</sequence>
<dbReference type="SUPFAM" id="SSF50370">
    <property type="entry name" value="Ricin B-like lectins"/>
    <property type="match status" value="1"/>
</dbReference>
<dbReference type="GO" id="GO:0004867">
    <property type="term" value="F:serine-type endopeptidase inhibitor activity"/>
    <property type="evidence" value="ECO:0007669"/>
    <property type="project" value="InterPro"/>
</dbReference>
<dbReference type="InterPro" id="IPR031755">
    <property type="entry name" value="Inhibitor_I66"/>
</dbReference>
<comment type="caution">
    <text evidence="1">The sequence shown here is derived from an EMBL/GenBank/DDBJ whole genome shotgun (WGS) entry which is preliminary data.</text>
</comment>
<accession>A0A8H5AW36</accession>
<dbReference type="OrthoDB" id="2972047at2759"/>
<proteinExistence type="predicted"/>
<protein>
    <submittedName>
        <fullName evidence="1">Uncharacterized protein</fullName>
    </submittedName>
</protein>
<dbReference type="Gene3D" id="2.80.10.50">
    <property type="match status" value="1"/>
</dbReference>
<dbReference type="AlphaFoldDB" id="A0A8H5AW36"/>
<dbReference type="InterPro" id="IPR035992">
    <property type="entry name" value="Ricin_B-like_lectins"/>
</dbReference>
<reference evidence="1 2" key="1">
    <citation type="journal article" date="2020" name="ISME J.">
        <title>Uncovering the hidden diversity of litter-decomposition mechanisms in mushroom-forming fungi.</title>
        <authorList>
            <person name="Floudas D."/>
            <person name="Bentzer J."/>
            <person name="Ahren D."/>
            <person name="Johansson T."/>
            <person name="Persson P."/>
            <person name="Tunlid A."/>
        </authorList>
    </citation>
    <scope>NUCLEOTIDE SEQUENCE [LARGE SCALE GENOMIC DNA]</scope>
    <source>
        <strain evidence="1 2">CBS 101986</strain>
    </source>
</reference>
<dbReference type="EMBL" id="JAACJJ010000056">
    <property type="protein sequence ID" value="KAF5312062.1"/>
    <property type="molecule type" value="Genomic_DNA"/>
</dbReference>
<organism evidence="1 2">
    <name type="scientific">Psilocybe cf. subviscida</name>
    <dbReference type="NCBI Taxonomy" id="2480587"/>
    <lineage>
        <taxon>Eukaryota</taxon>
        <taxon>Fungi</taxon>
        <taxon>Dikarya</taxon>
        <taxon>Basidiomycota</taxon>
        <taxon>Agaricomycotina</taxon>
        <taxon>Agaricomycetes</taxon>
        <taxon>Agaricomycetidae</taxon>
        <taxon>Agaricales</taxon>
        <taxon>Agaricineae</taxon>
        <taxon>Strophariaceae</taxon>
        <taxon>Psilocybe</taxon>
    </lineage>
</organism>
<keyword evidence="2" id="KW-1185">Reference proteome</keyword>
<evidence type="ECO:0000313" key="1">
    <source>
        <dbReference type="EMBL" id="KAF5312062.1"/>
    </source>
</evidence>
<name>A0A8H5AW36_9AGAR</name>
<evidence type="ECO:0000313" key="2">
    <source>
        <dbReference type="Proteomes" id="UP000567179"/>
    </source>
</evidence>
<dbReference type="Proteomes" id="UP000567179">
    <property type="component" value="Unassembled WGS sequence"/>
</dbReference>
<dbReference type="CDD" id="cd23714">
    <property type="entry name" value="beta-trefoil_Ricin_MtaL"/>
    <property type="match status" value="1"/>
</dbReference>
<dbReference type="Pfam" id="PF16850">
    <property type="entry name" value="Inhibitor_I66"/>
    <property type="match status" value="1"/>
</dbReference>